<reference evidence="6" key="1">
    <citation type="journal article" date="2014" name="Front. Microbiol.">
        <title>High frequency of phylogenetically diverse reductive dehalogenase-homologous genes in deep subseafloor sedimentary metagenomes.</title>
        <authorList>
            <person name="Kawai M."/>
            <person name="Futagami T."/>
            <person name="Toyoda A."/>
            <person name="Takaki Y."/>
            <person name="Nishi S."/>
            <person name="Hori S."/>
            <person name="Arai W."/>
            <person name="Tsubouchi T."/>
            <person name="Morono Y."/>
            <person name="Uchiyama I."/>
            <person name="Ito T."/>
            <person name="Fujiyama A."/>
            <person name="Inagaki F."/>
            <person name="Takami H."/>
        </authorList>
    </citation>
    <scope>NUCLEOTIDE SEQUENCE</scope>
    <source>
        <strain evidence="6">Expedition CK06-06</strain>
    </source>
</reference>
<dbReference type="PANTHER" id="PTHR42693">
    <property type="entry name" value="ARYLSULFATASE FAMILY MEMBER"/>
    <property type="match status" value="1"/>
</dbReference>
<evidence type="ECO:0000313" key="6">
    <source>
        <dbReference type="EMBL" id="GAJ13062.1"/>
    </source>
</evidence>
<evidence type="ECO:0000256" key="2">
    <source>
        <dbReference type="ARBA" id="ARBA00022723"/>
    </source>
</evidence>
<dbReference type="InterPro" id="IPR024607">
    <property type="entry name" value="Sulfatase_CS"/>
</dbReference>
<dbReference type="InterPro" id="IPR017850">
    <property type="entry name" value="Alkaline_phosphatase_core_sf"/>
</dbReference>
<protein>
    <recommendedName>
        <fullName evidence="5">Sulfatase N-terminal domain-containing protein</fullName>
    </recommendedName>
</protein>
<dbReference type="SUPFAM" id="SSF53649">
    <property type="entry name" value="Alkaline phosphatase-like"/>
    <property type="match status" value="1"/>
</dbReference>
<dbReference type="PROSITE" id="PS00523">
    <property type="entry name" value="SULFATASE_1"/>
    <property type="match status" value="1"/>
</dbReference>
<dbReference type="AlphaFoldDB" id="X1V970"/>
<dbReference type="PANTHER" id="PTHR42693:SF53">
    <property type="entry name" value="ENDO-4-O-SULFATASE"/>
    <property type="match status" value="1"/>
</dbReference>
<dbReference type="Pfam" id="PF00884">
    <property type="entry name" value="Sulfatase"/>
    <property type="match status" value="1"/>
</dbReference>
<evidence type="ECO:0000256" key="4">
    <source>
        <dbReference type="ARBA" id="ARBA00022837"/>
    </source>
</evidence>
<proteinExistence type="inferred from homology"/>
<dbReference type="GO" id="GO:0046872">
    <property type="term" value="F:metal ion binding"/>
    <property type="evidence" value="ECO:0007669"/>
    <property type="project" value="UniProtKB-KW"/>
</dbReference>
<dbReference type="GO" id="GO:0004065">
    <property type="term" value="F:arylsulfatase activity"/>
    <property type="evidence" value="ECO:0007669"/>
    <property type="project" value="TreeGrafter"/>
</dbReference>
<gene>
    <name evidence="6" type="ORF">S12H4_54780</name>
</gene>
<feature type="non-terminal residue" evidence="6">
    <location>
        <position position="226"/>
    </location>
</feature>
<evidence type="ECO:0000256" key="1">
    <source>
        <dbReference type="ARBA" id="ARBA00008779"/>
    </source>
</evidence>
<name>X1V970_9ZZZZ</name>
<comment type="caution">
    <text evidence="6">The sequence shown here is derived from an EMBL/GenBank/DDBJ whole genome shotgun (WGS) entry which is preliminary data.</text>
</comment>
<dbReference type="InterPro" id="IPR050738">
    <property type="entry name" value="Sulfatase"/>
</dbReference>
<keyword evidence="2" id="KW-0479">Metal-binding</keyword>
<accession>X1V970</accession>
<feature type="non-terminal residue" evidence="6">
    <location>
        <position position="1"/>
    </location>
</feature>
<keyword evidence="4" id="KW-0106">Calcium</keyword>
<evidence type="ECO:0000259" key="5">
    <source>
        <dbReference type="Pfam" id="PF00884"/>
    </source>
</evidence>
<dbReference type="EMBL" id="BARW01035061">
    <property type="protein sequence ID" value="GAJ13062.1"/>
    <property type="molecule type" value="Genomic_DNA"/>
</dbReference>
<sequence length="226" mass="25010">KIPTLNMDRLAAEGMRFTDAHSPSAVCTPTRYGVLTGRYCWRSRMKRGVLNGYSPALIDTRRMTVASLLKQHGYATACIGKWHLGLGSNKKTDYNKPLTPGPNALGFDYFYGIPASLDMTPYCYIENDRPVAKPTLTTEAGKATEDGWWRAGAIAPGFKHVEVLPRLTEKAVEYIDNHTGKSPDRPFFMYFALPAPHCPIAPADFVKGRSKAGGYGDFVVEVDWTV</sequence>
<comment type="similarity">
    <text evidence="1">Belongs to the sulfatase family.</text>
</comment>
<dbReference type="PROSITE" id="PS00149">
    <property type="entry name" value="SULFATASE_2"/>
    <property type="match status" value="1"/>
</dbReference>
<feature type="domain" description="Sulfatase N-terminal" evidence="5">
    <location>
        <begin position="3"/>
        <end position="224"/>
    </location>
</feature>
<dbReference type="InterPro" id="IPR000917">
    <property type="entry name" value="Sulfatase_N"/>
</dbReference>
<evidence type="ECO:0000256" key="3">
    <source>
        <dbReference type="ARBA" id="ARBA00022801"/>
    </source>
</evidence>
<keyword evidence="3" id="KW-0378">Hydrolase</keyword>
<dbReference type="Gene3D" id="3.40.720.10">
    <property type="entry name" value="Alkaline Phosphatase, subunit A"/>
    <property type="match status" value="1"/>
</dbReference>
<organism evidence="6">
    <name type="scientific">marine sediment metagenome</name>
    <dbReference type="NCBI Taxonomy" id="412755"/>
    <lineage>
        <taxon>unclassified sequences</taxon>
        <taxon>metagenomes</taxon>
        <taxon>ecological metagenomes</taxon>
    </lineage>
</organism>